<dbReference type="PANTHER" id="PTHR43415">
    <property type="entry name" value="SPERMIDINE N(1)-ACETYLTRANSFERASE"/>
    <property type="match status" value="1"/>
</dbReference>
<comment type="caution">
    <text evidence="2">The sequence shown here is derived from an EMBL/GenBank/DDBJ whole genome shotgun (WGS) entry which is preliminary data.</text>
</comment>
<accession>A0A326UC82</accession>
<name>A0A326UC82_THEHA</name>
<proteinExistence type="predicted"/>
<evidence type="ECO:0000313" key="2">
    <source>
        <dbReference type="EMBL" id="PZW35936.1"/>
    </source>
</evidence>
<evidence type="ECO:0000259" key="1">
    <source>
        <dbReference type="PROSITE" id="PS51186"/>
    </source>
</evidence>
<sequence>MAIQIRMIRPEDAASFLQLCHQLDQETRFMLLEPGERTQTVEQQRRQLEELQANQAIFVAVDGDRLIGYVSATGAHFRRIRHKAYLVAGILQAYTGQGIGTRLFQAVEAWARQRGLHRLELTVMTHNAAGIALYTKQGFVIEGTARHSCIVDGHYVDEYYMAKLLDEANERT</sequence>
<dbReference type="InterPro" id="IPR000182">
    <property type="entry name" value="GNAT_dom"/>
</dbReference>
<dbReference type="PROSITE" id="PS51186">
    <property type="entry name" value="GNAT"/>
    <property type="match status" value="1"/>
</dbReference>
<dbReference type="Proteomes" id="UP000248806">
    <property type="component" value="Unassembled WGS sequence"/>
</dbReference>
<protein>
    <submittedName>
        <fullName evidence="2">RimJ/RimL family protein N-acetyltransferase</fullName>
    </submittedName>
</protein>
<dbReference type="SUPFAM" id="SSF55729">
    <property type="entry name" value="Acyl-CoA N-acyltransferases (Nat)"/>
    <property type="match status" value="1"/>
</dbReference>
<keyword evidence="2" id="KW-0808">Transferase</keyword>
<dbReference type="AlphaFoldDB" id="A0A326UC82"/>
<dbReference type="Pfam" id="PF00583">
    <property type="entry name" value="Acetyltransf_1"/>
    <property type="match status" value="1"/>
</dbReference>
<dbReference type="RefSeq" id="WP_111317583.1">
    <property type="nucleotide sequence ID" value="NZ_BIFX01000001.1"/>
</dbReference>
<organism evidence="2 3">
    <name type="scientific">Thermosporothrix hazakensis</name>
    <dbReference type="NCBI Taxonomy" id="644383"/>
    <lineage>
        <taxon>Bacteria</taxon>
        <taxon>Bacillati</taxon>
        <taxon>Chloroflexota</taxon>
        <taxon>Ktedonobacteria</taxon>
        <taxon>Ktedonobacterales</taxon>
        <taxon>Thermosporotrichaceae</taxon>
        <taxon>Thermosporothrix</taxon>
    </lineage>
</organism>
<dbReference type="OrthoDB" id="9773249at2"/>
<dbReference type="PANTHER" id="PTHR43415:SF3">
    <property type="entry name" value="GNAT-FAMILY ACETYLTRANSFERASE"/>
    <property type="match status" value="1"/>
</dbReference>
<keyword evidence="3" id="KW-1185">Reference proteome</keyword>
<dbReference type="InterPro" id="IPR016181">
    <property type="entry name" value="Acyl_CoA_acyltransferase"/>
</dbReference>
<dbReference type="CDD" id="cd04301">
    <property type="entry name" value="NAT_SF"/>
    <property type="match status" value="1"/>
</dbReference>
<dbReference type="EMBL" id="QKUF01000001">
    <property type="protein sequence ID" value="PZW35936.1"/>
    <property type="molecule type" value="Genomic_DNA"/>
</dbReference>
<evidence type="ECO:0000313" key="3">
    <source>
        <dbReference type="Proteomes" id="UP000248806"/>
    </source>
</evidence>
<dbReference type="GO" id="GO:0016747">
    <property type="term" value="F:acyltransferase activity, transferring groups other than amino-acyl groups"/>
    <property type="evidence" value="ECO:0007669"/>
    <property type="project" value="InterPro"/>
</dbReference>
<reference evidence="2 3" key="1">
    <citation type="submission" date="2018-06" db="EMBL/GenBank/DDBJ databases">
        <title>Genomic Encyclopedia of Archaeal and Bacterial Type Strains, Phase II (KMG-II): from individual species to whole genera.</title>
        <authorList>
            <person name="Goeker M."/>
        </authorList>
    </citation>
    <scope>NUCLEOTIDE SEQUENCE [LARGE SCALE GENOMIC DNA]</scope>
    <source>
        <strain evidence="2 3">ATCC BAA-1881</strain>
    </source>
</reference>
<feature type="domain" description="N-acetyltransferase" evidence="1">
    <location>
        <begin position="3"/>
        <end position="166"/>
    </location>
</feature>
<dbReference type="Gene3D" id="3.40.630.30">
    <property type="match status" value="1"/>
</dbReference>
<gene>
    <name evidence="2" type="ORF">EI42_00102</name>
</gene>